<evidence type="ECO:0000256" key="1">
    <source>
        <dbReference type="SAM" id="Phobius"/>
    </source>
</evidence>
<keyword evidence="1" id="KW-0812">Transmembrane</keyword>
<name>A0A1F6CKR6_9BACT</name>
<feature type="transmembrane region" description="Helical" evidence="1">
    <location>
        <begin position="56"/>
        <end position="78"/>
    </location>
</feature>
<sequence>MHVNAKKVGTVGAVVLGGWHVLWSLLILLGWAQPLIDFSMWAHMAHFAVVVGPFDAGAAATVIIIATLVGYCVGYIIAEVWNRVHAR</sequence>
<keyword evidence="1" id="KW-0472">Membrane</keyword>
<evidence type="ECO:0000313" key="2">
    <source>
        <dbReference type="EMBL" id="OGG49658.1"/>
    </source>
</evidence>
<gene>
    <name evidence="2" type="ORF">A2763_03180</name>
</gene>
<dbReference type="STRING" id="1798482.A2763_03180"/>
<dbReference type="EMBL" id="MFKV01000028">
    <property type="protein sequence ID" value="OGG49658.1"/>
    <property type="molecule type" value="Genomic_DNA"/>
</dbReference>
<evidence type="ECO:0000313" key="3">
    <source>
        <dbReference type="Proteomes" id="UP000178370"/>
    </source>
</evidence>
<comment type="caution">
    <text evidence="2">The sequence shown here is derived from an EMBL/GenBank/DDBJ whole genome shotgun (WGS) entry which is preliminary data.</text>
</comment>
<reference evidence="2 3" key="1">
    <citation type="journal article" date="2016" name="Nat. Commun.">
        <title>Thousands of microbial genomes shed light on interconnected biogeochemical processes in an aquifer system.</title>
        <authorList>
            <person name="Anantharaman K."/>
            <person name="Brown C.T."/>
            <person name="Hug L.A."/>
            <person name="Sharon I."/>
            <person name="Castelle C.J."/>
            <person name="Probst A.J."/>
            <person name="Thomas B.C."/>
            <person name="Singh A."/>
            <person name="Wilkins M.J."/>
            <person name="Karaoz U."/>
            <person name="Brodie E.L."/>
            <person name="Williams K.H."/>
            <person name="Hubbard S.S."/>
            <person name="Banfield J.F."/>
        </authorList>
    </citation>
    <scope>NUCLEOTIDE SEQUENCE [LARGE SCALE GENOMIC DNA]</scope>
</reference>
<dbReference type="AlphaFoldDB" id="A0A1F6CKR6"/>
<accession>A0A1F6CKR6</accession>
<protein>
    <submittedName>
        <fullName evidence="2">Uncharacterized protein</fullName>
    </submittedName>
</protein>
<keyword evidence="1" id="KW-1133">Transmembrane helix</keyword>
<dbReference type="Proteomes" id="UP000178370">
    <property type="component" value="Unassembled WGS sequence"/>
</dbReference>
<organism evidence="2 3">
    <name type="scientific">Candidatus Kaiserbacteria bacterium RIFCSPHIGHO2_01_FULL_54_36</name>
    <dbReference type="NCBI Taxonomy" id="1798482"/>
    <lineage>
        <taxon>Bacteria</taxon>
        <taxon>Candidatus Kaiseribacteriota</taxon>
    </lineage>
</organism>
<feature type="transmembrane region" description="Helical" evidence="1">
    <location>
        <begin position="12"/>
        <end position="36"/>
    </location>
</feature>
<proteinExistence type="predicted"/>